<evidence type="ECO:0000256" key="1">
    <source>
        <dbReference type="SAM" id="Coils"/>
    </source>
</evidence>
<protein>
    <submittedName>
        <fullName evidence="2">Uncharacterized protein</fullName>
    </submittedName>
</protein>
<dbReference type="EMBL" id="DQVM01000117">
    <property type="protein sequence ID" value="HIQ30146.1"/>
    <property type="molecule type" value="Genomic_DNA"/>
</dbReference>
<evidence type="ECO:0000313" key="2">
    <source>
        <dbReference type="EMBL" id="HIQ30146.1"/>
    </source>
</evidence>
<evidence type="ECO:0000313" key="3">
    <source>
        <dbReference type="Proteomes" id="UP000608579"/>
    </source>
</evidence>
<comment type="caution">
    <text evidence="2">The sequence shown here is derived from an EMBL/GenBank/DDBJ whole genome shotgun (WGS) entry which is preliminary data.</text>
</comment>
<keyword evidence="1" id="KW-0175">Coiled coil</keyword>
<accession>A0A832ZWI7</accession>
<proteinExistence type="predicted"/>
<dbReference type="AlphaFoldDB" id="A0A832ZWI7"/>
<feature type="coiled-coil region" evidence="1">
    <location>
        <begin position="22"/>
        <end position="59"/>
    </location>
</feature>
<sequence length="72" mass="8746">MQRQVYKARFKKQLEELLKKTMEAARAQAGERERIKQSLEKDKQLVQSLRERNRKEMRRLLGKVEPFEELTD</sequence>
<dbReference type="Proteomes" id="UP000608579">
    <property type="component" value="Unassembled WGS sequence"/>
</dbReference>
<reference evidence="2" key="1">
    <citation type="journal article" date="2020" name="ISME J.">
        <title>Gammaproteobacteria mediating utilization of methyl-, sulfur- and petroleum organic compounds in deep ocean hydrothermal plumes.</title>
        <authorList>
            <person name="Zhou Z."/>
            <person name="Liu Y."/>
            <person name="Pan J."/>
            <person name="Cron B.R."/>
            <person name="Toner B.M."/>
            <person name="Anantharaman K."/>
            <person name="Breier J.A."/>
            <person name="Dick G.J."/>
            <person name="Li M."/>
        </authorList>
    </citation>
    <scope>NUCLEOTIDE SEQUENCE</scope>
    <source>
        <strain evidence="2">SZUA-1515</strain>
    </source>
</reference>
<gene>
    <name evidence="2" type="ORF">EYH45_06245</name>
</gene>
<name>A0A832ZWI7_CALS0</name>
<organism evidence="2 3">
    <name type="scientific">Caldiarchaeum subterraneum</name>
    <dbReference type="NCBI Taxonomy" id="311458"/>
    <lineage>
        <taxon>Archaea</taxon>
        <taxon>Nitrososphaerota</taxon>
        <taxon>Candidatus Caldarchaeales</taxon>
        <taxon>Candidatus Caldarchaeaceae</taxon>
        <taxon>Candidatus Caldarchaeum</taxon>
    </lineage>
</organism>